<evidence type="ECO:0000256" key="1">
    <source>
        <dbReference type="ARBA" id="ARBA00022723"/>
    </source>
</evidence>
<dbReference type="GO" id="GO:0000981">
    <property type="term" value="F:DNA-binding transcription factor activity, RNA polymerase II-specific"/>
    <property type="evidence" value="ECO:0007669"/>
    <property type="project" value="TreeGrafter"/>
</dbReference>
<protein>
    <recommendedName>
        <fullName evidence="6">C2H2-type domain-containing protein</fullName>
    </recommendedName>
</protein>
<organism evidence="7">
    <name type="scientific">Petromyces alliaceus</name>
    <name type="common">Aspergillus alliaceus</name>
    <dbReference type="NCBI Taxonomy" id="209559"/>
    <lineage>
        <taxon>Eukaryota</taxon>
        <taxon>Fungi</taxon>
        <taxon>Dikarya</taxon>
        <taxon>Ascomycota</taxon>
        <taxon>Pezizomycotina</taxon>
        <taxon>Eurotiomycetes</taxon>
        <taxon>Eurotiomycetidae</taxon>
        <taxon>Eurotiales</taxon>
        <taxon>Aspergillaceae</taxon>
        <taxon>Aspergillus</taxon>
        <taxon>Aspergillus subgen. Circumdati</taxon>
    </lineage>
</organism>
<dbReference type="GO" id="GO:0000977">
    <property type="term" value="F:RNA polymerase II transcription regulatory region sequence-specific DNA binding"/>
    <property type="evidence" value="ECO:0007669"/>
    <property type="project" value="TreeGrafter"/>
</dbReference>
<dbReference type="OMA" id="NQHMNAL"/>
<name>A0A5N7CP82_PETAA</name>
<dbReference type="Proteomes" id="UP000326877">
    <property type="component" value="Unassembled WGS sequence"/>
</dbReference>
<evidence type="ECO:0000313" key="9">
    <source>
        <dbReference type="Proteomes" id="UP000541154"/>
    </source>
</evidence>
<keyword evidence="3 5" id="KW-0863">Zinc-finger</keyword>
<accession>A0A8H6E8E8</accession>
<dbReference type="PROSITE" id="PS50157">
    <property type="entry name" value="ZINC_FINGER_C2H2_2"/>
    <property type="match status" value="3"/>
</dbReference>
<dbReference type="Proteomes" id="UP000541154">
    <property type="component" value="Unassembled WGS sequence"/>
</dbReference>
<dbReference type="EMBL" id="SPNV01000053">
    <property type="protein sequence ID" value="KAF5863339.1"/>
    <property type="molecule type" value="Genomic_DNA"/>
</dbReference>
<dbReference type="InterPro" id="IPR013087">
    <property type="entry name" value="Znf_C2H2_type"/>
</dbReference>
<dbReference type="SMART" id="SM00355">
    <property type="entry name" value="ZnF_C2H2"/>
    <property type="match status" value="6"/>
</dbReference>
<accession>A0A5N6G061</accession>
<reference evidence="7" key="2">
    <citation type="submission" date="2019-04" db="EMBL/GenBank/DDBJ databases">
        <title>Friends and foes A comparative genomics studyof 23 Aspergillus species from section Flavi.</title>
        <authorList>
            <consortium name="DOE Joint Genome Institute"/>
            <person name="Kjaerbolling I."/>
            <person name="Vesth T."/>
            <person name="Frisvad J.C."/>
            <person name="Nybo J.L."/>
            <person name="Theobald S."/>
            <person name="Kildgaard S."/>
            <person name="Isbrandt T."/>
            <person name="Kuo A."/>
            <person name="Sato A."/>
            <person name="Lyhne E.K."/>
            <person name="Kogle M.E."/>
            <person name="Wiebenga A."/>
            <person name="Kun R.S."/>
            <person name="Lubbers R.J."/>
            <person name="Makela M.R."/>
            <person name="Barry K."/>
            <person name="Chovatia M."/>
            <person name="Clum A."/>
            <person name="Daum C."/>
            <person name="Haridas S."/>
            <person name="He G."/>
            <person name="LaButti K."/>
            <person name="Lipzen A."/>
            <person name="Mondo S."/>
            <person name="Riley R."/>
            <person name="Salamov A."/>
            <person name="Simmons B.A."/>
            <person name="Magnuson J.K."/>
            <person name="Henrissat B."/>
            <person name="Mortensen U.H."/>
            <person name="Larsen T.O."/>
            <person name="Devries R.P."/>
            <person name="Grigoriev I.V."/>
            <person name="Machida M."/>
            <person name="Baker S.E."/>
            <person name="Andersen M.R."/>
        </authorList>
    </citation>
    <scope>NUCLEOTIDE SEQUENCE [LARGE SCALE GENOMIC DNA]</scope>
    <source>
        <strain evidence="7">IBT 14317</strain>
    </source>
</reference>
<feature type="domain" description="C2H2-type" evidence="6">
    <location>
        <begin position="116"/>
        <end position="145"/>
    </location>
</feature>
<dbReference type="PANTHER" id="PTHR24409:SF356">
    <property type="entry name" value="C2H2 FINGER DOMAIN TRANSCRIPTION FACTOR (EUROFUNG)"/>
    <property type="match status" value="1"/>
</dbReference>
<evidence type="ECO:0000256" key="3">
    <source>
        <dbReference type="ARBA" id="ARBA00022771"/>
    </source>
</evidence>
<keyword evidence="4" id="KW-0862">Zinc</keyword>
<keyword evidence="9" id="KW-1185">Reference proteome</keyword>
<feature type="domain" description="C2H2-type" evidence="6">
    <location>
        <begin position="60"/>
        <end position="89"/>
    </location>
</feature>
<reference evidence="8 9" key="1">
    <citation type="submission" date="2019-04" db="EMBL/GenBank/DDBJ databases">
        <title>Aspergillus burnettii sp. nov., novel species from soil in southeast Queensland.</title>
        <authorList>
            <person name="Gilchrist C.L.M."/>
            <person name="Pitt J.I."/>
            <person name="Lange L."/>
            <person name="Lacey H.J."/>
            <person name="Vuong D."/>
            <person name="Midgley D.J."/>
            <person name="Greenfield P."/>
            <person name="Bradbury M."/>
            <person name="Lacey E."/>
            <person name="Busk P.K."/>
            <person name="Pilgaard B."/>
            <person name="Chooi Y.H."/>
            <person name="Piggott A.M."/>
        </authorList>
    </citation>
    <scope>NUCLEOTIDE SEQUENCE [LARGE SCALE GENOMIC DNA]</scope>
    <source>
        <strain evidence="8 9">FRR 5400</strain>
    </source>
</reference>
<dbReference type="Pfam" id="PF12171">
    <property type="entry name" value="zf-C2H2_jaz"/>
    <property type="match status" value="1"/>
</dbReference>
<dbReference type="PANTHER" id="PTHR24409">
    <property type="entry name" value="ZINC FINGER PROTEIN 142"/>
    <property type="match status" value="1"/>
</dbReference>
<evidence type="ECO:0000256" key="5">
    <source>
        <dbReference type="PROSITE-ProRule" id="PRU00042"/>
    </source>
</evidence>
<dbReference type="Pfam" id="PF12874">
    <property type="entry name" value="zf-met"/>
    <property type="match status" value="2"/>
</dbReference>
<feature type="domain" description="C2H2-type" evidence="6">
    <location>
        <begin position="220"/>
        <end position="244"/>
    </location>
</feature>
<keyword evidence="1" id="KW-0479">Metal-binding</keyword>
<dbReference type="OrthoDB" id="6077919at2759"/>
<dbReference type="InterPro" id="IPR022755">
    <property type="entry name" value="Znf_C2H2_jaz"/>
</dbReference>
<accession>A0A5N7CP82</accession>
<gene>
    <name evidence="7" type="ORF">BDV23DRAFT_65028</name>
    <name evidence="8" type="ORF">ETB97_010219</name>
</gene>
<dbReference type="AlphaFoldDB" id="A0A5N7CP82"/>
<dbReference type="SUPFAM" id="SSF57667">
    <property type="entry name" value="beta-beta-alpha zinc fingers"/>
    <property type="match status" value="3"/>
</dbReference>
<dbReference type="PROSITE" id="PS00028">
    <property type="entry name" value="ZINC_FINGER_C2H2_1"/>
    <property type="match status" value="4"/>
</dbReference>
<dbReference type="EMBL" id="ML735216">
    <property type="protein sequence ID" value="KAE8395925.1"/>
    <property type="molecule type" value="Genomic_DNA"/>
</dbReference>
<evidence type="ECO:0000259" key="6">
    <source>
        <dbReference type="PROSITE" id="PS50157"/>
    </source>
</evidence>
<evidence type="ECO:0000256" key="2">
    <source>
        <dbReference type="ARBA" id="ARBA00022737"/>
    </source>
</evidence>
<dbReference type="GO" id="GO:0008270">
    <property type="term" value="F:zinc ion binding"/>
    <property type="evidence" value="ECO:0007669"/>
    <property type="project" value="UniProtKB-KW"/>
</dbReference>
<dbReference type="InterPro" id="IPR036236">
    <property type="entry name" value="Znf_C2H2_sf"/>
</dbReference>
<evidence type="ECO:0000313" key="8">
    <source>
        <dbReference type="EMBL" id="KAF5863339.1"/>
    </source>
</evidence>
<sequence>MYDDFECLSCTDTFYYEDEWEEHMYDYRHWPECETCPKTFRTWRACNQHMDNTGHRAPRFDCETCYRDFSSQNAANQHMTAAGHWAPRIPCETCNLVFHTEKGANQHMKSEAHYKNYCKNCDIRFGTENALRMHLNSKVHRGRNISCPFCKDGHTAASGLAHHLERGSCPNAPTLNRDTILRILRERDPNGLITNRHIKWHKEDACQYSATEYAFNGNGWECYLCHREFRTATSLNQHLNSMAHKQKVYHCPNLKGRCAKQFTTLAALFNHLESESCSFMRFEKVQQQAGNILQGRRAITFG</sequence>
<dbReference type="GO" id="GO:0005634">
    <property type="term" value="C:nucleus"/>
    <property type="evidence" value="ECO:0007669"/>
    <property type="project" value="TreeGrafter"/>
</dbReference>
<dbReference type="Gene3D" id="3.30.160.60">
    <property type="entry name" value="Classic Zinc Finger"/>
    <property type="match status" value="3"/>
</dbReference>
<keyword evidence="2" id="KW-0677">Repeat</keyword>
<evidence type="ECO:0000256" key="4">
    <source>
        <dbReference type="ARBA" id="ARBA00022833"/>
    </source>
</evidence>
<evidence type="ECO:0000313" key="7">
    <source>
        <dbReference type="EMBL" id="KAE8395925.1"/>
    </source>
</evidence>
<proteinExistence type="predicted"/>